<evidence type="ECO:0000256" key="5">
    <source>
        <dbReference type="SAM" id="MobiDB-lite"/>
    </source>
</evidence>
<feature type="region of interest" description="Disordered" evidence="5">
    <location>
        <begin position="45"/>
        <end position="111"/>
    </location>
</feature>
<dbReference type="Proteomes" id="UP000694890">
    <property type="component" value="Linkage group LG19"/>
</dbReference>
<dbReference type="InterPro" id="IPR019359">
    <property type="entry name" value="CCDC85"/>
</dbReference>
<dbReference type="GeneID" id="108897915"/>
<evidence type="ECO:0000313" key="6">
    <source>
        <dbReference type="Proteomes" id="UP000694890"/>
    </source>
</evidence>
<evidence type="ECO:0000313" key="7">
    <source>
        <dbReference type="RefSeq" id="XP_050934099.1"/>
    </source>
</evidence>
<comment type="subcellular location">
    <subcellularLocation>
        <location evidence="1">Cell junction</location>
        <location evidence="1">Adherens junction</location>
    </subcellularLocation>
</comment>
<dbReference type="CTD" id="751667"/>
<feature type="region of interest" description="Disordered" evidence="5">
    <location>
        <begin position="1"/>
        <end position="31"/>
    </location>
</feature>
<dbReference type="Pfam" id="PF10226">
    <property type="entry name" value="CCDC85"/>
    <property type="match status" value="1"/>
</dbReference>
<proteinExistence type="inferred from homology"/>
<name>A0AAJ8BLK8_LATCA</name>
<reference evidence="7" key="1">
    <citation type="submission" date="2025-08" db="UniProtKB">
        <authorList>
            <consortium name="RefSeq"/>
        </authorList>
    </citation>
    <scope>IDENTIFICATION</scope>
    <source>
        <tissue evidence="7">Brain</tissue>
    </source>
</reference>
<dbReference type="AlphaFoldDB" id="A0AAJ8BLK8"/>
<evidence type="ECO:0000256" key="4">
    <source>
        <dbReference type="ARBA" id="ARBA00023054"/>
    </source>
</evidence>
<evidence type="ECO:0000256" key="2">
    <source>
        <dbReference type="ARBA" id="ARBA00009052"/>
    </source>
</evidence>
<gene>
    <name evidence="7" type="primary">ccdc85ca</name>
</gene>
<dbReference type="RefSeq" id="XP_050934099.1">
    <property type="nucleotide sequence ID" value="XM_051078142.1"/>
</dbReference>
<evidence type="ECO:0000256" key="1">
    <source>
        <dbReference type="ARBA" id="ARBA00004536"/>
    </source>
</evidence>
<keyword evidence="4" id="KW-0175">Coiled coil</keyword>
<sequence>MLEHGNMMRNVNRSMQVHPHEDPRSQSGQLGKDIQELCCFLDDDRQKGEEGVPGVATIRPLDGQHPVKRHRTVPTKAEGDGGQSGNAENGEHGTERGAEPAPGAPSTASLG</sequence>
<evidence type="ECO:0000256" key="3">
    <source>
        <dbReference type="ARBA" id="ARBA00022949"/>
    </source>
</evidence>
<feature type="compositionally biased region" description="Basic and acidic residues" evidence="5">
    <location>
        <begin position="89"/>
        <end position="98"/>
    </location>
</feature>
<dbReference type="GO" id="GO:0005912">
    <property type="term" value="C:adherens junction"/>
    <property type="evidence" value="ECO:0007669"/>
    <property type="project" value="UniProtKB-SubCell"/>
</dbReference>
<accession>A0AAJ8BLK8</accession>
<organism evidence="6 7">
    <name type="scientific">Lates calcarifer</name>
    <name type="common">Barramundi</name>
    <name type="synonym">Holocentrus calcarifer</name>
    <dbReference type="NCBI Taxonomy" id="8187"/>
    <lineage>
        <taxon>Eukaryota</taxon>
        <taxon>Metazoa</taxon>
        <taxon>Chordata</taxon>
        <taxon>Craniata</taxon>
        <taxon>Vertebrata</taxon>
        <taxon>Euteleostomi</taxon>
        <taxon>Actinopterygii</taxon>
        <taxon>Neopterygii</taxon>
        <taxon>Teleostei</taxon>
        <taxon>Neoteleostei</taxon>
        <taxon>Acanthomorphata</taxon>
        <taxon>Carangaria</taxon>
        <taxon>Carangaria incertae sedis</taxon>
        <taxon>Centropomidae</taxon>
        <taxon>Lates</taxon>
    </lineage>
</organism>
<comment type="similarity">
    <text evidence="2">Belongs to the CCDC85 family.</text>
</comment>
<keyword evidence="3" id="KW-0965">Cell junction</keyword>
<dbReference type="KEGG" id="lcf:108897915"/>
<protein>
    <submittedName>
        <fullName evidence="7">Coiled-coil domain-containing protein 85C-A</fullName>
    </submittedName>
</protein>